<evidence type="ECO:0000259" key="8">
    <source>
        <dbReference type="PROSITE" id="PS50928"/>
    </source>
</evidence>
<evidence type="ECO:0000313" key="9">
    <source>
        <dbReference type="EMBL" id="KNG93518.1"/>
    </source>
</evidence>
<evidence type="ECO:0000256" key="3">
    <source>
        <dbReference type="ARBA" id="ARBA00022475"/>
    </source>
</evidence>
<feature type="domain" description="ABC transmembrane type-1" evidence="8">
    <location>
        <begin position="466"/>
        <end position="645"/>
    </location>
</feature>
<comment type="subcellular location">
    <subcellularLocation>
        <location evidence="1 7">Cell membrane</location>
        <topology evidence="1 7">Multi-pass membrane protein</topology>
    </subcellularLocation>
</comment>
<evidence type="ECO:0000256" key="6">
    <source>
        <dbReference type="ARBA" id="ARBA00023136"/>
    </source>
</evidence>
<feature type="transmembrane region" description="Helical" evidence="7">
    <location>
        <begin position="153"/>
        <end position="174"/>
    </location>
</feature>
<evidence type="ECO:0000256" key="2">
    <source>
        <dbReference type="ARBA" id="ARBA00022448"/>
    </source>
</evidence>
<feature type="transmembrane region" description="Helical" evidence="7">
    <location>
        <begin position="212"/>
        <end position="233"/>
    </location>
</feature>
<dbReference type="AlphaFoldDB" id="A0A0L1JQ53"/>
<accession>A0A0L1JQ53</accession>
<feature type="transmembrane region" description="Helical" evidence="7">
    <location>
        <begin position="106"/>
        <end position="123"/>
    </location>
</feature>
<dbReference type="GO" id="GO:0015871">
    <property type="term" value="P:choline transport"/>
    <property type="evidence" value="ECO:0007669"/>
    <property type="project" value="TreeGrafter"/>
</dbReference>
<feature type="domain" description="ABC transmembrane type-1" evidence="8">
    <location>
        <begin position="148"/>
        <end position="327"/>
    </location>
</feature>
<evidence type="ECO:0000256" key="4">
    <source>
        <dbReference type="ARBA" id="ARBA00022692"/>
    </source>
</evidence>
<dbReference type="SUPFAM" id="SSF161098">
    <property type="entry name" value="MetI-like"/>
    <property type="match status" value="2"/>
</dbReference>
<feature type="transmembrane region" description="Helical" evidence="7">
    <location>
        <begin position="580"/>
        <end position="607"/>
    </location>
</feature>
<dbReference type="OrthoDB" id="9815258at2"/>
<evidence type="ECO:0000313" key="10">
    <source>
        <dbReference type="Proteomes" id="UP000036938"/>
    </source>
</evidence>
<dbReference type="Gene3D" id="1.10.3720.10">
    <property type="entry name" value="MetI-like"/>
    <property type="match status" value="2"/>
</dbReference>
<feature type="transmembrane region" description="Helical" evidence="7">
    <location>
        <begin position="469"/>
        <end position="492"/>
    </location>
</feature>
<dbReference type="STRING" id="1317121.ATO11_09870"/>
<dbReference type="GO" id="GO:0005275">
    <property type="term" value="F:amine transmembrane transporter activity"/>
    <property type="evidence" value="ECO:0007669"/>
    <property type="project" value="TreeGrafter"/>
</dbReference>
<keyword evidence="3" id="KW-1003">Cell membrane</keyword>
<dbReference type="InterPro" id="IPR035906">
    <property type="entry name" value="MetI-like_sf"/>
</dbReference>
<feature type="transmembrane region" description="Helical" evidence="7">
    <location>
        <begin position="348"/>
        <end position="371"/>
    </location>
</feature>
<dbReference type="PANTHER" id="PTHR47737:SF1">
    <property type="entry name" value="GLYCINE BETAINE_PROLINE BETAINE TRANSPORT SYSTEM PERMEASE PROTEIN PROW"/>
    <property type="match status" value="1"/>
</dbReference>
<dbReference type="Proteomes" id="UP000036938">
    <property type="component" value="Unassembled WGS sequence"/>
</dbReference>
<evidence type="ECO:0000256" key="1">
    <source>
        <dbReference type="ARBA" id="ARBA00004651"/>
    </source>
</evidence>
<feature type="transmembrane region" description="Helical" evidence="7">
    <location>
        <begin position="447"/>
        <end position="463"/>
    </location>
</feature>
<evidence type="ECO:0000256" key="7">
    <source>
        <dbReference type="RuleBase" id="RU363032"/>
    </source>
</evidence>
<keyword evidence="2 7" id="KW-0813">Transport</keyword>
<feature type="transmembrane region" description="Helical" evidence="7">
    <location>
        <begin position="513"/>
        <end position="541"/>
    </location>
</feature>
<evidence type="ECO:0000256" key="5">
    <source>
        <dbReference type="ARBA" id="ARBA00022989"/>
    </source>
</evidence>
<dbReference type="GO" id="GO:0015226">
    <property type="term" value="F:carnitine transmembrane transporter activity"/>
    <property type="evidence" value="ECO:0007669"/>
    <property type="project" value="TreeGrafter"/>
</dbReference>
<protein>
    <submittedName>
        <fullName evidence="9">Glycine/betaine ABC transporter permease</fullName>
    </submittedName>
</protein>
<dbReference type="EMBL" id="AQQZ01000004">
    <property type="protein sequence ID" value="KNG93518.1"/>
    <property type="molecule type" value="Genomic_DNA"/>
</dbReference>
<organism evidence="9 10">
    <name type="scientific">Pseudaestuariivita atlantica</name>
    <dbReference type="NCBI Taxonomy" id="1317121"/>
    <lineage>
        <taxon>Bacteria</taxon>
        <taxon>Pseudomonadati</taxon>
        <taxon>Pseudomonadota</taxon>
        <taxon>Alphaproteobacteria</taxon>
        <taxon>Rhodobacterales</taxon>
        <taxon>Paracoccaceae</taxon>
        <taxon>Pseudaestuariivita</taxon>
    </lineage>
</organism>
<proteinExistence type="inferred from homology"/>
<feature type="transmembrane region" description="Helical" evidence="7">
    <location>
        <begin position="628"/>
        <end position="649"/>
    </location>
</feature>
<comment type="similarity">
    <text evidence="7">Belongs to the binding-protein-dependent transport system permease family.</text>
</comment>
<dbReference type="CDD" id="cd06261">
    <property type="entry name" value="TM_PBP2"/>
    <property type="match status" value="2"/>
</dbReference>
<comment type="caution">
    <text evidence="9">The sequence shown here is derived from an EMBL/GenBank/DDBJ whole genome shotgun (WGS) entry which is preliminary data.</text>
</comment>
<dbReference type="PATRIC" id="fig|1317121.7.peg.2649"/>
<keyword evidence="10" id="KW-1185">Reference proteome</keyword>
<dbReference type="RefSeq" id="WP_050530703.1">
    <property type="nucleotide sequence ID" value="NZ_AQQZ01000004.1"/>
</dbReference>
<reference evidence="9 10" key="1">
    <citation type="journal article" date="2015" name="Int. J. Syst. Evol. Microbiol.">
        <title>Aestuariivita atlantica sp. nov., isolated from deep sea sediment of the Atlantic Ocean.</title>
        <authorList>
            <person name="Li G."/>
            <person name="Lai Q."/>
            <person name="Du Y."/>
            <person name="Liu X."/>
            <person name="Sun F."/>
            <person name="Shao Z."/>
        </authorList>
    </citation>
    <scope>NUCLEOTIDE SEQUENCE [LARGE SCALE GENOMIC DNA]</scope>
    <source>
        <strain evidence="9 10">22II-S11-z3</strain>
    </source>
</reference>
<dbReference type="Pfam" id="PF00528">
    <property type="entry name" value="BPD_transp_1"/>
    <property type="match status" value="2"/>
</dbReference>
<sequence length="659" mass="72195">MTDAVAHPPPSEPRAGLSTRARVLIGLFGAAVILTLLRPFLPDALIRVPEWAIPPLEPALDAIFAWFQNDLGLIHVTRAISGWLGVAIDAAANLLYGKSRWPRLDALPWSAVAGVAAVLGWWLGGWKLSLLAGGTFVWTALMGQWKWTMETMSVIVIAAPVSFVIGLILGISAWKWKRFERAIRPILAILQTLPFYTYLLPAVIFFKVGPTAASVATIVYAMPPMILMTAVGLKKVPPEVVEAGKMAGCTRWQMLTRVFIPSARSEILVGLNQVIMLSLAMVVLTAFIGMPGLGAKLLAMMNSFKLGRSFEIGITIVLLAITLDRLSKAWVVKQPEHFEKGTPWWQRHFFLVLGIATFVFFLLVAQVVPYLDEIGRRQAFSMGKEIDTAMKTALAWDWVQATTNGIRYFFNLFILIPTENALLYVPTFAVIAAVAGICYALGGAQPAIIGAVFFTTVAFFGWWDRAMLTLHSTVTAVLLAVLIGMPIAIWASRSARASRGAIFVCDTAQTFPSFIYLLPAIMLFGISPITVILSILIYTMVPVIRYTIEGLRGVPVELTEAADMAGATRWQKLKNVQLPLAMPTIAVGLNQALMFAFFMVIIAAFIGTRDIGQELQRTLAGTHLGKNFVLGFSVVFMALTFDIAINAWAERRRRALGLA</sequence>
<dbReference type="GO" id="GO:0043190">
    <property type="term" value="C:ATP-binding cassette (ABC) transporter complex"/>
    <property type="evidence" value="ECO:0007669"/>
    <property type="project" value="TreeGrafter"/>
</dbReference>
<feature type="transmembrane region" description="Helical" evidence="7">
    <location>
        <begin position="267"/>
        <end position="290"/>
    </location>
</feature>
<keyword evidence="6 7" id="KW-0472">Membrane</keyword>
<keyword evidence="4 7" id="KW-0812">Transmembrane</keyword>
<dbReference type="PROSITE" id="PS50928">
    <property type="entry name" value="ABC_TM1"/>
    <property type="match status" value="2"/>
</dbReference>
<feature type="transmembrane region" description="Helical" evidence="7">
    <location>
        <begin position="21"/>
        <end position="41"/>
    </location>
</feature>
<dbReference type="InterPro" id="IPR000515">
    <property type="entry name" value="MetI-like"/>
</dbReference>
<dbReference type="GO" id="GO:0031460">
    <property type="term" value="P:glycine betaine transport"/>
    <property type="evidence" value="ECO:0007669"/>
    <property type="project" value="TreeGrafter"/>
</dbReference>
<keyword evidence="5 7" id="KW-1133">Transmembrane helix</keyword>
<gene>
    <name evidence="9" type="ORF">ATO11_09870</name>
</gene>
<dbReference type="PANTHER" id="PTHR47737">
    <property type="entry name" value="GLYCINE BETAINE/PROLINE BETAINE TRANSPORT SYSTEM PERMEASE PROTEIN PROW"/>
    <property type="match status" value="1"/>
</dbReference>
<name>A0A0L1JQ53_9RHOB</name>
<feature type="transmembrane region" description="Helical" evidence="7">
    <location>
        <begin position="186"/>
        <end position="206"/>
    </location>
</feature>